<evidence type="ECO:0000256" key="3">
    <source>
        <dbReference type="SAM" id="Phobius"/>
    </source>
</evidence>
<dbReference type="OrthoDB" id="366456at2759"/>
<gene>
    <name evidence="4" type="ORF">BBBOND_0002070</name>
</gene>
<organism evidence="4">
    <name type="scientific">Babesia bigemina</name>
    <dbReference type="NCBI Taxonomy" id="5866"/>
    <lineage>
        <taxon>Eukaryota</taxon>
        <taxon>Sar</taxon>
        <taxon>Alveolata</taxon>
        <taxon>Apicomplexa</taxon>
        <taxon>Aconoidasida</taxon>
        <taxon>Piroplasmida</taxon>
        <taxon>Babesiidae</taxon>
        <taxon>Babesia</taxon>
    </lineage>
</organism>
<keyword evidence="3" id="KW-0812">Transmembrane</keyword>
<keyword evidence="3" id="KW-1133">Transmembrane helix</keyword>
<reference evidence="4" key="2">
    <citation type="submission" date="2014-06" db="EMBL/GenBank/DDBJ databases">
        <authorList>
            <person name="Aslett M."/>
            <person name="De Silva Nishadi"/>
        </authorList>
    </citation>
    <scope>NUCLEOTIDE SEQUENCE</scope>
    <source>
        <strain evidence="4">Bond</strain>
    </source>
</reference>
<keyword evidence="3" id="KW-0472">Membrane</keyword>
<dbReference type="KEGG" id="bbig:BBBOND_0002070"/>
<feature type="region of interest" description="Disordered" evidence="2">
    <location>
        <begin position="1458"/>
        <end position="1478"/>
    </location>
</feature>
<reference evidence="4" key="1">
    <citation type="journal article" date="2014" name="Nucleic Acids Res.">
        <title>The evolutionary dynamics of variant antigen genes in Babesia reveal a history of genomic innovation underlying host-parasite interaction.</title>
        <authorList>
            <person name="Jackson A.P."/>
            <person name="Otto T.D."/>
            <person name="Darby A."/>
            <person name="Ramaprasad A."/>
            <person name="Xia D."/>
            <person name="Echaide I.E."/>
            <person name="Farber M."/>
            <person name="Gahlot S."/>
            <person name="Gamble J."/>
            <person name="Gupta D."/>
            <person name="Gupta Y."/>
            <person name="Jackson L."/>
            <person name="Malandrin L."/>
            <person name="Malas T.B."/>
            <person name="Moussa E."/>
            <person name="Nair M."/>
            <person name="Reid AJ."/>
            <person name="Sanders M."/>
            <person name="Sharma J."/>
            <person name="Tracey A."/>
            <person name="Quail M.A."/>
            <person name="Weir W."/>
            <person name="Wastling J.M."/>
            <person name="Hall N."/>
            <person name="Willadsen P."/>
            <person name="Lingelbach K."/>
            <person name="Shiels B."/>
            <person name="Tait A."/>
            <person name="Berriman M."/>
            <person name="Allred D.R."/>
            <person name="Pain A."/>
        </authorList>
    </citation>
    <scope>NUCLEOTIDE SEQUENCE</scope>
    <source>
        <strain evidence="4">Bond</strain>
    </source>
</reference>
<dbReference type="RefSeq" id="XP_012770501.1">
    <property type="nucleotide sequence ID" value="XM_012915047.1"/>
</dbReference>
<accession>A0A061BKV1</accession>
<dbReference type="EMBL" id="LK055008">
    <property type="protein sequence ID" value="CDR71555.1"/>
    <property type="molecule type" value="Genomic_DNA"/>
</dbReference>
<keyword evidence="1" id="KW-0175">Coiled coil</keyword>
<protein>
    <recommendedName>
        <fullName evidence="5">C3H1-type domain-containing protein</fullName>
    </recommendedName>
</protein>
<feature type="transmembrane region" description="Helical" evidence="3">
    <location>
        <begin position="1646"/>
        <end position="1667"/>
    </location>
</feature>
<dbReference type="VEuPathDB" id="PiroplasmaDB:BBBOND_0002070"/>
<feature type="compositionally biased region" description="Basic and acidic residues" evidence="2">
    <location>
        <begin position="1461"/>
        <end position="1478"/>
    </location>
</feature>
<evidence type="ECO:0000313" key="4">
    <source>
        <dbReference type="EMBL" id="CDR71555.1"/>
    </source>
</evidence>
<name>A0A061BKV1_BABBI</name>
<sequence length="1708" mass="191841">MGFLSGVLSNIKEHLGQHKEQITEAIKSLETNKHLGKKGFNVAIVKVVAGVRGYNGNVKSSNEAVKKPIEKLKEDMKKYTKGKLDEIKDDADVGDSDLSDAVTGIGKKYNEFINSTFEVLTALSKAEEGSKAISDLNHNCKNKIINAEKTIRHEYDTLQMTFQNQYTDLERCINSVNRHFSALEQRVNSLARDQITKLVDEIKKELSKRKADIESEKNKLNTWLNDTTATNDSKSEKEVLEDNCSNVTKGVATFSVQYTTVNTQLSAIKKVVQDTEGTDKLETFVEQIAVAAQQVGNDLGNHINTLNDWMQKAKHAVTNAKGKMEQIVNLLEDKQENGKKSDISKAATELQQKAQSLLTSMKGAKSELSRLVGSLPKTLDTILKPSIAADLKDLRDGIRRKVVEYFEELGLAKFGEAAGNTFGGNVQMLKLNGRFKDWLEASGKGGLKLKNSSNNLIEHASYARKALLYALDSLNAKLDTDHGKSGFNAMREDVDGKIDEEFGAENSPLNNAEKNHMKAYKGTQEQVSQKIKQIETDVNDNHFKKFDDGQIAKIDEGVLTEALRNVNDAIGGFTNALRELIDTKSDHSTNMKYYLTRLDDMLCDKGYTASHRLSGTSVQGFENITAQIANLKKNDLDTKSGRIYDKISTVAKQVSSLEEASKKTTVPDETLIKLVDSLPDDMGKLSSSIEGSIQVIEEVNNKLGAWLITVAAYIERLKEVGERHIHHFATKLKQEISLTSSAITTEIRKRYVRCVKRQLRYFADTITSELSELPTLIDTDRHIGFKGFMEKFYGDYVDTLNDENIKKLSDLATAATDSPAQKKQAFEKLSSAFAAFYLPLNKYLLEEITRVNESENNKKNPVATDKQLYGRQLFRIYDSLNELTTHIKQRHRYDCMVPGMLDKLGAAIDGLKPDGFSQPSTPIIDCVSSGFTSLVYELRKAYTSVYDSQQFDSKLVEETGTEVVYSTKVYRIEELTTYGRKCAKVCLSIVPIVTDALSDLKEKLDNEDGKWKKYKIYNSGESHHSLHRLFFTDHGYDPGLAVNAEHGELNHRDECIGERILRHLKTGAKALFTSSSTKHPSSPVTDDIAIEEVHEGGVIADLFAHRKTYMEVCHLIHIDKPRTPCNVYEMLVWLTGLPHHQVYGKLEDHIKTRCVKPKTLQHLEYSKLHNTELRLEQTSMITAHVIMQTIENVCTNAPTLLTTILGTGDELTVYASDFSNNALRFTYPTSGEDCLHTFLDILRRLWSVLRYLEGQCGHPSSIYGWRDCQYGKAVDHSNWQCEDHPRKKPTCQANFQPKCQAACQPNTQANCQPASPLMSYFNDCLPGHLPHRLESIGCKSECKTCSPKSKGQPCLTPLGFRAFSGSTKPGKVLCKILDQFLNSDDVSCLFALAQSPPATLAEHFGFTLSLVKGWHESTRKLQNNGFQSVFIKSIYKQSISLYKETGTLTDALRDAYGSSQSKHDETKHNTKPAKAEDKEIKRGDLSSLSMTVDCPGQHCGPYLSPLCSDTYRQLLRKNSDTYLSWSVYLPWTFWDLLNSLYNSLCAISCQDWGCKTCMQGDACRRGKHGDSQSACKCSSLVACRGVSPTLYSYGFRFGVPWLLGDKQTKKTCFDIQKQLQNVLQSQYFEELFKQCDKFLFTIRQPFIWLNVALWLLSFLYLIHIMVIRLDLLHIKSHLHSPSSHRIAAQSLLAAGRVNKLGRVFYLQP</sequence>
<dbReference type="GeneID" id="24561779"/>
<evidence type="ECO:0008006" key="5">
    <source>
        <dbReference type="Google" id="ProtNLM"/>
    </source>
</evidence>
<evidence type="ECO:0000256" key="2">
    <source>
        <dbReference type="SAM" id="MobiDB-lite"/>
    </source>
</evidence>
<proteinExistence type="predicted"/>
<feature type="coiled-coil region" evidence="1">
    <location>
        <begin position="317"/>
        <end position="367"/>
    </location>
</feature>
<evidence type="ECO:0000256" key="1">
    <source>
        <dbReference type="SAM" id="Coils"/>
    </source>
</evidence>